<evidence type="ECO:0000313" key="1">
    <source>
        <dbReference type="EMBL" id="KAJ4718901.1"/>
    </source>
</evidence>
<evidence type="ECO:0000313" key="2">
    <source>
        <dbReference type="Proteomes" id="UP001164539"/>
    </source>
</evidence>
<dbReference type="EMBL" id="CM051398">
    <property type="protein sequence ID" value="KAJ4718901.1"/>
    <property type="molecule type" value="Genomic_DNA"/>
</dbReference>
<sequence>MTDGKEKEEPCKDFLSLHPEEAGLFDVFLLLFSSDLKKRNFIESPQELEFRITELFQRWVIFVSIVTQKVLISLRTPLAKLGCAIEMWLNLLSSNGGLLKLLINILRGKLVLPDTSSPTFTSILGNIDTRFELDPKIEPNNRRYYASLSLMAAKLAYENKPFIETTIKDLWHMESLGFEDFWNDYQKRYTTQAFMLKDTRSKPNVIVVAFRGTSPFDADDWSTDFDISWFPIASVGKVHGGFMKALGWPKDSGWLKKIDIDKSIGDRPFAYYRIKQKLKELLNINKGAKFIVTGHSLGGALAILFESVLVLHEEKLLLERLEGVYTFGQPRVGDRQFGQFMTEKLKEYNVKYWRYVYSNDIVPRLPYDGRTLLFKHFGSCLYFNSFYKGKVMEEEPNKNYFDLLWTVPQFITAVWELIRAFLLPYAKGPNYRECWLLIGTRVLGLVFPGISAHCPQDYNNATRLDSLPPDL</sequence>
<dbReference type="Proteomes" id="UP001164539">
    <property type="component" value="Chromosome 5"/>
</dbReference>
<organism evidence="1 2">
    <name type="scientific">Melia azedarach</name>
    <name type="common">Chinaberry tree</name>
    <dbReference type="NCBI Taxonomy" id="155640"/>
    <lineage>
        <taxon>Eukaryota</taxon>
        <taxon>Viridiplantae</taxon>
        <taxon>Streptophyta</taxon>
        <taxon>Embryophyta</taxon>
        <taxon>Tracheophyta</taxon>
        <taxon>Spermatophyta</taxon>
        <taxon>Magnoliopsida</taxon>
        <taxon>eudicotyledons</taxon>
        <taxon>Gunneridae</taxon>
        <taxon>Pentapetalae</taxon>
        <taxon>rosids</taxon>
        <taxon>malvids</taxon>
        <taxon>Sapindales</taxon>
        <taxon>Meliaceae</taxon>
        <taxon>Melia</taxon>
    </lineage>
</organism>
<comment type="caution">
    <text evidence="1">The sequence shown here is derived from an EMBL/GenBank/DDBJ whole genome shotgun (WGS) entry which is preliminary data.</text>
</comment>
<keyword evidence="2" id="KW-1185">Reference proteome</keyword>
<accession>A0ACC1Y5B0</accession>
<proteinExistence type="predicted"/>
<name>A0ACC1Y5B0_MELAZ</name>
<reference evidence="1 2" key="1">
    <citation type="journal article" date="2023" name="Science">
        <title>Complex scaffold remodeling in plant triterpene biosynthesis.</title>
        <authorList>
            <person name="De La Pena R."/>
            <person name="Hodgson H."/>
            <person name="Liu J.C."/>
            <person name="Stephenson M.J."/>
            <person name="Martin A.C."/>
            <person name="Owen C."/>
            <person name="Harkess A."/>
            <person name="Leebens-Mack J."/>
            <person name="Jimenez L.E."/>
            <person name="Osbourn A."/>
            <person name="Sattely E.S."/>
        </authorList>
    </citation>
    <scope>NUCLEOTIDE SEQUENCE [LARGE SCALE GENOMIC DNA]</scope>
    <source>
        <strain evidence="2">cv. JPN11</strain>
        <tissue evidence="1">Leaf</tissue>
    </source>
</reference>
<protein>
    <submittedName>
        <fullName evidence="1">Lipase</fullName>
    </submittedName>
</protein>
<gene>
    <name evidence="1" type="ORF">OWV82_010532</name>
</gene>